<evidence type="ECO:0000313" key="9">
    <source>
        <dbReference type="EMBL" id="PWN37704.1"/>
    </source>
</evidence>
<dbReference type="InParanoid" id="A0A316VKE0"/>
<comment type="subcellular location">
    <subcellularLocation>
        <location evidence="1">Nucleus</location>
    </subcellularLocation>
</comment>
<evidence type="ECO:0000259" key="8">
    <source>
        <dbReference type="Pfam" id="PF11699"/>
    </source>
</evidence>
<dbReference type="Pfam" id="PF11699">
    <property type="entry name" value="CENP-C_C"/>
    <property type="match status" value="1"/>
</dbReference>
<dbReference type="RefSeq" id="XP_025358006.1">
    <property type="nucleotide sequence ID" value="XM_025501625.1"/>
</dbReference>
<dbReference type="PANTHER" id="PTHR16684">
    <property type="entry name" value="CENTROMERE PROTEIN C"/>
    <property type="match status" value="1"/>
</dbReference>
<dbReference type="GO" id="GO:0051382">
    <property type="term" value="P:kinetochore assembly"/>
    <property type="evidence" value="ECO:0007669"/>
    <property type="project" value="InterPro"/>
</dbReference>
<dbReference type="GO" id="GO:0051455">
    <property type="term" value="P:spindle attachment to meiosis I kinetochore"/>
    <property type="evidence" value="ECO:0007669"/>
    <property type="project" value="TreeGrafter"/>
</dbReference>
<feature type="compositionally biased region" description="Polar residues" evidence="7">
    <location>
        <begin position="66"/>
        <end position="111"/>
    </location>
</feature>
<dbReference type="Proteomes" id="UP000245771">
    <property type="component" value="Unassembled WGS sequence"/>
</dbReference>
<dbReference type="CDD" id="cd06993">
    <property type="entry name" value="cupin_CENP-C_C"/>
    <property type="match status" value="1"/>
</dbReference>
<keyword evidence="4" id="KW-0539">Nucleus</keyword>
<evidence type="ECO:0000256" key="6">
    <source>
        <dbReference type="ARBA" id="ARBA00075033"/>
    </source>
</evidence>
<dbReference type="OrthoDB" id="1939643at2759"/>
<keyword evidence="10" id="KW-1185">Reference proteome</keyword>
<evidence type="ECO:0000256" key="2">
    <source>
        <dbReference type="ARBA" id="ARBA00010291"/>
    </source>
</evidence>
<evidence type="ECO:0000256" key="5">
    <source>
        <dbReference type="ARBA" id="ARBA00057947"/>
    </source>
</evidence>
<dbReference type="EMBL" id="KZ819602">
    <property type="protein sequence ID" value="PWN37704.1"/>
    <property type="molecule type" value="Genomic_DNA"/>
</dbReference>
<comment type="function">
    <text evidence="5">Component of the kinetochore, a multiprotein complex that assembles on centromeric DNA and attaches chromosomes to spindle microtubules, mediating chromosome segregation and sister chromatid segregation during meiosis and mitosis. Component of the inner kinetochore constitutive centromere-associated network (CCAN), which serves as a structural platform for outer kinetochore assembly.</text>
</comment>
<feature type="domain" description="Mif2/CENP-C cupin" evidence="8">
    <location>
        <begin position="514"/>
        <end position="599"/>
    </location>
</feature>
<dbReference type="GO" id="GO:0051315">
    <property type="term" value="P:attachment of mitotic spindle microtubules to kinetochore"/>
    <property type="evidence" value="ECO:0007669"/>
    <property type="project" value="TreeGrafter"/>
</dbReference>
<protein>
    <recommendedName>
        <fullName evidence="6">CENP-C homolog</fullName>
    </recommendedName>
</protein>
<dbReference type="InterPro" id="IPR014710">
    <property type="entry name" value="RmlC-like_jellyroll"/>
</dbReference>
<name>A0A316VKE0_9BASI</name>
<dbReference type="InterPro" id="IPR028386">
    <property type="entry name" value="CENP-C/Mif2/cnp3"/>
</dbReference>
<dbReference type="GO" id="GO:0019237">
    <property type="term" value="F:centromeric DNA binding"/>
    <property type="evidence" value="ECO:0007669"/>
    <property type="project" value="InterPro"/>
</dbReference>
<gene>
    <name evidence="9" type="ORF">FA14DRAFT_187770</name>
</gene>
<feature type="region of interest" description="Disordered" evidence="7">
    <location>
        <begin position="445"/>
        <end position="474"/>
    </location>
</feature>
<dbReference type="GO" id="GO:0000776">
    <property type="term" value="C:kinetochore"/>
    <property type="evidence" value="ECO:0007669"/>
    <property type="project" value="InterPro"/>
</dbReference>
<evidence type="ECO:0000313" key="10">
    <source>
        <dbReference type="Proteomes" id="UP000245771"/>
    </source>
</evidence>
<feature type="compositionally biased region" description="Basic and acidic residues" evidence="7">
    <location>
        <begin position="113"/>
        <end position="127"/>
    </location>
</feature>
<dbReference type="STRING" id="1280837.A0A316VKE0"/>
<feature type="compositionally biased region" description="Basic residues" evidence="7">
    <location>
        <begin position="293"/>
        <end position="304"/>
    </location>
</feature>
<feature type="compositionally biased region" description="Polar residues" evidence="7">
    <location>
        <begin position="130"/>
        <end position="163"/>
    </location>
</feature>
<evidence type="ECO:0000256" key="4">
    <source>
        <dbReference type="ARBA" id="ARBA00023242"/>
    </source>
</evidence>
<feature type="compositionally biased region" description="Basic residues" evidence="7">
    <location>
        <begin position="318"/>
        <end position="327"/>
    </location>
</feature>
<dbReference type="AlphaFoldDB" id="A0A316VKE0"/>
<dbReference type="GeneID" id="37023406"/>
<evidence type="ECO:0000256" key="7">
    <source>
        <dbReference type="SAM" id="MobiDB-lite"/>
    </source>
</evidence>
<dbReference type="GO" id="GO:0005634">
    <property type="term" value="C:nucleus"/>
    <property type="evidence" value="ECO:0007669"/>
    <property type="project" value="UniProtKB-SubCell"/>
</dbReference>
<reference evidence="9 10" key="1">
    <citation type="journal article" date="2018" name="Mol. Biol. Evol.">
        <title>Broad Genomic Sampling Reveals a Smut Pathogenic Ancestry of the Fungal Clade Ustilaginomycotina.</title>
        <authorList>
            <person name="Kijpornyongpan T."/>
            <person name="Mondo S.J."/>
            <person name="Barry K."/>
            <person name="Sandor L."/>
            <person name="Lee J."/>
            <person name="Lipzen A."/>
            <person name="Pangilinan J."/>
            <person name="LaButti K."/>
            <person name="Hainaut M."/>
            <person name="Henrissat B."/>
            <person name="Grigoriev I.V."/>
            <person name="Spatafora J.W."/>
            <person name="Aime M.C."/>
        </authorList>
    </citation>
    <scope>NUCLEOTIDE SEQUENCE [LARGE SCALE GENOMIC DNA]</scope>
    <source>
        <strain evidence="9 10">MCA 3882</strain>
    </source>
</reference>
<sequence length="614" mass="67661">MSHARKFYEPGVGPRTGMQVAGDPYDLEAYFQAGKMALMGSDDSISTVASRQSILSSRRSGIVSARPSTKSNVGGSSMIIQESTAPSPRTTLRKSVTQRHSTTYGTSSSSFAYDHEPQYGDENRDPDVTATKNMSLNRSKMTLSSPRSASDMSIESGPNSGFHSSVVRESIIDEDEQYDMPIMSSSPMRPPPISDLTERSMQIQRSRSRLETESPASVRMASEPPMSSSPVALPLLSDAYDEPEYLSDDVVESRPRKSVFSEKSSNVSVMMSPIKPAKQKNSKTSAVKSPSKPAKRKAAPKKRSKYLDADDEDDGTNKSRKQIKTKSKAVDGALIEKIPSSHHRRIAGSEEPEEGIRRSSRYKYKPLEYWRGERARFGRLSLPKIREDPDQSGSVGDSTIDADAFEDGVMTVAPPVAVLKEIIRIPRAEGEGTFSGLKLPKKKAIEGKSSTRKASTPSTALDPTQPTRNVEDGWDKDTETHAKVYDVFTESEIDKQIACTSDQVRPRMAVGCTFGFEKVFVVEDFMATGVLFLLVDGKKPLKNSKDNYYTFTVLEGCVEVQIHHSTFTIAPQGMFFVPRGNDYSISNISKRVARLAFTQGKIIAAEDRTATMDR</sequence>
<feature type="compositionally biased region" description="Polar residues" evidence="7">
    <location>
        <begin position="452"/>
        <end position="468"/>
    </location>
</feature>
<accession>A0A316VKE0</accession>
<keyword evidence="3" id="KW-0238">DNA-binding</keyword>
<feature type="region of interest" description="Disordered" evidence="7">
    <location>
        <begin position="59"/>
        <end position="330"/>
    </location>
</feature>
<comment type="similarity">
    <text evidence="2">Belongs to the CENP-C/MIF2 family.</text>
</comment>
<evidence type="ECO:0000256" key="3">
    <source>
        <dbReference type="ARBA" id="ARBA00023125"/>
    </source>
</evidence>
<evidence type="ECO:0000256" key="1">
    <source>
        <dbReference type="ARBA" id="ARBA00004123"/>
    </source>
</evidence>
<dbReference type="InterPro" id="IPR011051">
    <property type="entry name" value="RmlC_Cupin_sf"/>
</dbReference>
<organism evidence="9 10">
    <name type="scientific">Meira miltonrushii</name>
    <dbReference type="NCBI Taxonomy" id="1280837"/>
    <lineage>
        <taxon>Eukaryota</taxon>
        <taxon>Fungi</taxon>
        <taxon>Dikarya</taxon>
        <taxon>Basidiomycota</taxon>
        <taxon>Ustilaginomycotina</taxon>
        <taxon>Exobasidiomycetes</taxon>
        <taxon>Exobasidiales</taxon>
        <taxon>Brachybasidiaceae</taxon>
        <taxon>Meira</taxon>
    </lineage>
</organism>
<proteinExistence type="inferred from homology"/>
<dbReference type="Gene3D" id="2.60.120.10">
    <property type="entry name" value="Jelly Rolls"/>
    <property type="match status" value="1"/>
</dbReference>
<dbReference type="InterPro" id="IPR025974">
    <property type="entry name" value="Mif2/CENP-C_cupin"/>
</dbReference>
<dbReference type="SUPFAM" id="SSF51182">
    <property type="entry name" value="RmlC-like cupins"/>
    <property type="match status" value="1"/>
</dbReference>
<dbReference type="FunFam" id="2.60.120.10:FF:000033">
    <property type="entry name" value="Centromere protein C 1"/>
    <property type="match status" value="1"/>
</dbReference>
<dbReference type="PANTHER" id="PTHR16684:SF11">
    <property type="entry name" value="CENTROMERE PROTEIN C"/>
    <property type="match status" value="1"/>
</dbReference>
<feature type="compositionally biased region" description="Acidic residues" evidence="7">
    <location>
        <begin position="239"/>
        <end position="250"/>
    </location>
</feature>